<evidence type="ECO:0000313" key="1">
    <source>
        <dbReference type="EMBL" id="AVK04454.1"/>
    </source>
</evidence>
<gene>
    <name evidence="1" type="ORF">CSB93_3477</name>
</gene>
<proteinExistence type="predicted"/>
<dbReference type="EMBL" id="CP027169">
    <property type="protein sequence ID" value="AVK04454.1"/>
    <property type="molecule type" value="Genomic_DNA"/>
</dbReference>
<protein>
    <submittedName>
        <fullName evidence="1">Uncharacterized protein</fullName>
    </submittedName>
</protein>
<dbReference type="Proteomes" id="UP000238390">
    <property type="component" value="Chromosome"/>
</dbReference>
<organism evidence="1 2">
    <name type="scientific">Pseudomonas paraeruginosa</name>
    <dbReference type="NCBI Taxonomy" id="2994495"/>
    <lineage>
        <taxon>Bacteria</taxon>
        <taxon>Pseudomonadati</taxon>
        <taxon>Pseudomonadota</taxon>
        <taxon>Gammaproteobacteria</taxon>
        <taxon>Pseudomonadales</taxon>
        <taxon>Pseudomonadaceae</taxon>
        <taxon>Pseudomonas</taxon>
    </lineage>
</organism>
<evidence type="ECO:0000313" key="2">
    <source>
        <dbReference type="Proteomes" id="UP000238390"/>
    </source>
</evidence>
<dbReference type="AlphaFoldDB" id="A0A2R3IR92"/>
<name>A0A2R3IR92_9PSED</name>
<sequence length="38" mass="4624">MHGEVFKDYRDEAIKFNYICVSLLSAKRQRKETQYISR</sequence>
<keyword evidence="2" id="KW-1185">Reference proteome</keyword>
<accession>A0A2R3IR92</accession>
<reference evidence="1 2" key="1">
    <citation type="submission" date="2018-02" db="EMBL/GenBank/DDBJ databases">
        <title>FDA/CDC Antimicrobial Resistant Isolate Bank Genome Sequencing.</title>
        <authorList>
            <person name="Benahmed F.H."/>
            <person name="Lutgring J.D."/>
            <person name="Yoo B."/>
            <person name="Machado M."/>
            <person name="Brown A."/>
            <person name="McAllister G."/>
            <person name="Perry A."/>
            <person name="Halpin A.L."/>
            <person name="Vavikolanu K."/>
            <person name="Ott S."/>
            <person name="Zhao X."/>
            <person name="Tallon L.J."/>
            <person name="Sadzewicz L."/>
            <person name="Aluvathingal J."/>
            <person name="Nadendla S."/>
            <person name="Voskania-kordi A."/>
            <person name="Simonyan V."/>
            <person name="Patel J."/>
            <person name="Shawar R.M."/>
        </authorList>
    </citation>
    <scope>NUCLEOTIDE SEQUENCE [LARGE SCALE GENOMIC DNA]</scope>
    <source>
        <strain evidence="1 2">AR_0356</strain>
    </source>
</reference>